<dbReference type="SUPFAM" id="SSF46785">
    <property type="entry name" value="Winged helix' DNA-binding domain"/>
    <property type="match status" value="1"/>
</dbReference>
<evidence type="ECO:0000256" key="3">
    <source>
        <dbReference type="ARBA" id="ARBA00023125"/>
    </source>
</evidence>
<dbReference type="Proteomes" id="UP000244309">
    <property type="component" value="Unassembled WGS sequence"/>
</dbReference>
<dbReference type="Pfam" id="PF00447">
    <property type="entry name" value="HSF_DNA-bind"/>
    <property type="match status" value="1"/>
</dbReference>
<dbReference type="STRING" id="45357.A0A2V1ARQ6"/>
<dbReference type="GO" id="GO:0005634">
    <property type="term" value="C:nucleus"/>
    <property type="evidence" value="ECO:0007669"/>
    <property type="project" value="UniProtKB-SubCell"/>
</dbReference>
<evidence type="ECO:0000256" key="5">
    <source>
        <dbReference type="RuleBase" id="RU004020"/>
    </source>
</evidence>
<dbReference type="VEuPathDB" id="FungiDB:CXQ85_004265"/>
<feature type="compositionally biased region" description="Polar residues" evidence="6">
    <location>
        <begin position="300"/>
        <end position="327"/>
    </location>
</feature>
<feature type="compositionally biased region" description="Low complexity" evidence="6">
    <location>
        <begin position="431"/>
        <end position="454"/>
    </location>
</feature>
<organism evidence="8 9">
    <name type="scientific">Candidozyma haemuli</name>
    <dbReference type="NCBI Taxonomy" id="45357"/>
    <lineage>
        <taxon>Eukaryota</taxon>
        <taxon>Fungi</taxon>
        <taxon>Dikarya</taxon>
        <taxon>Ascomycota</taxon>
        <taxon>Saccharomycotina</taxon>
        <taxon>Pichiomycetes</taxon>
        <taxon>Metschnikowiaceae</taxon>
        <taxon>Candidozyma</taxon>
    </lineage>
</organism>
<dbReference type="GO" id="GO:0003700">
    <property type="term" value="F:DNA-binding transcription factor activity"/>
    <property type="evidence" value="ECO:0007669"/>
    <property type="project" value="InterPro"/>
</dbReference>
<feature type="region of interest" description="Disordered" evidence="6">
    <location>
        <begin position="506"/>
        <end position="630"/>
    </location>
</feature>
<feature type="region of interest" description="Disordered" evidence="6">
    <location>
        <begin position="204"/>
        <end position="408"/>
    </location>
</feature>
<dbReference type="EMBL" id="PKFO01000004">
    <property type="protein sequence ID" value="PVH20760.1"/>
    <property type="molecule type" value="Genomic_DNA"/>
</dbReference>
<evidence type="ECO:0000259" key="7">
    <source>
        <dbReference type="PROSITE" id="PS00434"/>
    </source>
</evidence>
<dbReference type="SMART" id="SM00415">
    <property type="entry name" value="HSF"/>
    <property type="match status" value="1"/>
</dbReference>
<evidence type="ECO:0000256" key="1">
    <source>
        <dbReference type="ARBA" id="ARBA00004123"/>
    </source>
</evidence>
<dbReference type="GeneID" id="37009595"/>
<dbReference type="GO" id="GO:0043565">
    <property type="term" value="F:sequence-specific DNA binding"/>
    <property type="evidence" value="ECO:0007669"/>
    <property type="project" value="InterPro"/>
</dbReference>
<dbReference type="Gene3D" id="1.10.10.10">
    <property type="entry name" value="Winged helix-like DNA-binding domain superfamily/Winged helix DNA-binding domain"/>
    <property type="match status" value="1"/>
</dbReference>
<evidence type="ECO:0000313" key="9">
    <source>
        <dbReference type="Proteomes" id="UP000244309"/>
    </source>
</evidence>
<dbReference type="PROSITE" id="PS00434">
    <property type="entry name" value="HSF_DOMAIN"/>
    <property type="match status" value="1"/>
</dbReference>
<feature type="domain" description="HSF-type DNA-binding" evidence="7">
    <location>
        <begin position="54"/>
        <end position="78"/>
    </location>
</feature>
<feature type="region of interest" description="Disordered" evidence="6">
    <location>
        <begin position="430"/>
        <end position="463"/>
    </location>
</feature>
<feature type="compositionally biased region" description="Basic and acidic residues" evidence="6">
    <location>
        <begin position="615"/>
        <end position="630"/>
    </location>
</feature>
<dbReference type="PANTHER" id="PTHR10015:SF427">
    <property type="entry name" value="HEAT SHOCK FACTOR PROTEIN"/>
    <property type="match status" value="1"/>
</dbReference>
<feature type="compositionally biased region" description="Low complexity" evidence="6">
    <location>
        <begin position="574"/>
        <end position="600"/>
    </location>
</feature>
<dbReference type="RefSeq" id="XP_025341700.1">
    <property type="nucleotide sequence ID" value="XM_025487892.1"/>
</dbReference>
<comment type="subcellular location">
    <subcellularLocation>
        <location evidence="1">Nucleus</location>
    </subcellularLocation>
</comment>
<dbReference type="InterPro" id="IPR036388">
    <property type="entry name" value="WH-like_DNA-bd_sf"/>
</dbReference>
<dbReference type="InterPro" id="IPR000232">
    <property type="entry name" value="HSF_DNA-bd"/>
</dbReference>
<accession>A0A2V1ARQ6</accession>
<feature type="region of interest" description="Disordered" evidence="6">
    <location>
        <begin position="116"/>
        <end position="183"/>
    </location>
</feature>
<gene>
    <name evidence="8" type="ORF">CXQ85_004265</name>
</gene>
<keyword evidence="9" id="KW-1185">Reference proteome</keyword>
<name>A0A2V1ARQ6_9ASCO</name>
<feature type="compositionally biased region" description="Low complexity" evidence="6">
    <location>
        <begin position="356"/>
        <end position="366"/>
    </location>
</feature>
<evidence type="ECO:0000256" key="6">
    <source>
        <dbReference type="SAM" id="MobiDB-lite"/>
    </source>
</evidence>
<proteinExistence type="inferred from homology"/>
<comment type="similarity">
    <text evidence="2 5">Belongs to the HSF family.</text>
</comment>
<dbReference type="PRINTS" id="PR00056">
    <property type="entry name" value="HSFDOMAIN"/>
</dbReference>
<dbReference type="AlphaFoldDB" id="A0A2V1ARQ6"/>
<comment type="caution">
    <text evidence="8">The sequence shown here is derived from an EMBL/GenBank/DDBJ whole genome shotgun (WGS) entry which is preliminary data.</text>
</comment>
<keyword evidence="4" id="KW-0539">Nucleus</keyword>
<reference evidence="8 9" key="1">
    <citation type="submission" date="2017-12" db="EMBL/GenBank/DDBJ databases">
        <title>Genome Sequence of a Multidrug-Resistant Candida haemulonii Isolate from a Patient with Chronic Leg Ulcers in Israel.</title>
        <authorList>
            <person name="Chow N.A."/>
            <person name="Gade L."/>
            <person name="Batra D."/>
            <person name="Rowe L.A."/>
            <person name="Ben-Ami R."/>
            <person name="Loparev V.N."/>
            <person name="Litvintseva A.P."/>
        </authorList>
    </citation>
    <scope>NUCLEOTIDE SEQUENCE [LARGE SCALE GENOMIC DNA]</scope>
    <source>
        <strain evidence="8 9">B11899</strain>
    </source>
</reference>
<feature type="compositionally biased region" description="Pro residues" evidence="6">
    <location>
        <begin position="517"/>
        <end position="536"/>
    </location>
</feature>
<dbReference type="InterPro" id="IPR036390">
    <property type="entry name" value="WH_DNA-bd_sf"/>
</dbReference>
<evidence type="ECO:0000256" key="2">
    <source>
        <dbReference type="ARBA" id="ARBA00006403"/>
    </source>
</evidence>
<dbReference type="PANTHER" id="PTHR10015">
    <property type="entry name" value="HEAT SHOCK TRANSCRIPTION FACTOR"/>
    <property type="match status" value="1"/>
</dbReference>
<dbReference type="OrthoDB" id="60033at2759"/>
<evidence type="ECO:0000313" key="8">
    <source>
        <dbReference type="EMBL" id="PVH20760.1"/>
    </source>
</evidence>
<protein>
    <recommendedName>
        <fullName evidence="7">HSF-type DNA-binding domain-containing protein</fullName>
    </recommendedName>
</protein>
<keyword evidence="3" id="KW-0238">DNA-binding</keyword>
<sequence>MTPKSDPPVKKNAFVHKLYGMLNNPKLAHLIWWTGPDDSNTFALYPSKEFADALSDYFKHGNVASFVRQLHMYGFHKISDPQSAYHDKDSPIWEFRHSSGKFKKNDESSLVYIKRRSSSNSSRNSSLLDNENNPPQHQPHPHQHQQPSRSSHPHIYDPHGIAYYPQPPRPGQTHPHAHPQAPPPYPYAYYATAAGAVPVAQSQWPPHVHSTPQGLPPYAYQAHPYQPPPHQPVQGFPPHVQHPHDPQHMAYPGVMLPPPTPKAPEAKETNNSHSPSPKRRSHDASGSPHTVSESPHLRYSHSTSSLPTYPASTQSEPPRSTASSDDATLQFRKPWDAASDKRPRHPSLLFDPLAPNNNHNHNNSNSTQTRQPNEAIKLPPLVGQGQASTSPPTGAQPMPPLPIQRPSLSSVPIRKSVYDKLRPSLIELHSAAHPPTSGHSSASASAPGSVSTPPRTLAGHNFDSIGSGSSSIFSGASSISSLSSGNRSSFGSISYLIEENRKPSLVAPHERPASPQMHPPGPPAPPAPPAGHPGPPGTSVVTTIMEEREGDHLSQPMPRLAQAEAVALGKTSTEEQGQTTSSAKSSTTSPKPSTPSFKAKVSYLLDDSSNGVKRQKTEAKDNETEKTAEA</sequence>
<evidence type="ECO:0000256" key="4">
    <source>
        <dbReference type="ARBA" id="ARBA00023242"/>
    </source>
</evidence>